<evidence type="ECO:0008006" key="13">
    <source>
        <dbReference type="Google" id="ProtNLM"/>
    </source>
</evidence>
<evidence type="ECO:0000256" key="2">
    <source>
        <dbReference type="ARBA" id="ARBA00022723"/>
    </source>
</evidence>
<dbReference type="CDD" id="cd20351">
    <property type="entry name" value="Rcat_RBR_HOIP"/>
    <property type="match status" value="1"/>
</dbReference>
<evidence type="ECO:0000256" key="5">
    <source>
        <dbReference type="ARBA" id="ARBA00022786"/>
    </source>
</evidence>
<dbReference type="Pfam" id="PF22191">
    <property type="entry name" value="IBR_1"/>
    <property type="match status" value="1"/>
</dbReference>
<dbReference type="InterPro" id="IPR047542">
    <property type="entry name" value="Rcat_RBR_RNF31-like"/>
</dbReference>
<evidence type="ECO:0000256" key="3">
    <source>
        <dbReference type="ARBA" id="ARBA00022737"/>
    </source>
</evidence>
<dbReference type="EMBL" id="DS985241">
    <property type="protein sequence ID" value="EDV29037.1"/>
    <property type="molecule type" value="Genomic_DNA"/>
</dbReference>
<dbReference type="InParanoid" id="B3RJ02"/>
<keyword evidence="4 7" id="KW-0863">Zinc-finger</keyword>
<dbReference type="InterPro" id="IPR044066">
    <property type="entry name" value="TRIAD_supradom"/>
</dbReference>
<dbReference type="PROSITE" id="PS00518">
    <property type="entry name" value="ZF_RING_1"/>
    <property type="match status" value="1"/>
</dbReference>
<dbReference type="InterPro" id="IPR026254">
    <property type="entry name" value="RNF31-like"/>
</dbReference>
<dbReference type="SMART" id="SM00184">
    <property type="entry name" value="RING"/>
    <property type="match status" value="2"/>
</dbReference>
<dbReference type="SUPFAM" id="SSF143503">
    <property type="entry name" value="PUG domain-like"/>
    <property type="match status" value="1"/>
</dbReference>
<keyword evidence="1" id="KW-0808">Transferase</keyword>
<dbReference type="InterPro" id="IPR001841">
    <property type="entry name" value="Znf_RING"/>
</dbReference>
<feature type="region of interest" description="Disordered" evidence="8">
    <location>
        <begin position="168"/>
        <end position="201"/>
    </location>
</feature>
<dbReference type="Gene3D" id="1.20.58.2190">
    <property type="match status" value="1"/>
</dbReference>
<proteinExistence type="predicted"/>
<protein>
    <recommendedName>
        <fullName evidence="13">RBR-type E3 ubiquitin transferase</fullName>
    </recommendedName>
</protein>
<dbReference type="GO" id="GO:0004842">
    <property type="term" value="F:ubiquitin-protein transferase activity"/>
    <property type="evidence" value="ECO:0007669"/>
    <property type="project" value="InterPro"/>
</dbReference>
<dbReference type="SMART" id="SM00647">
    <property type="entry name" value="IBR"/>
    <property type="match status" value="1"/>
</dbReference>
<dbReference type="Pfam" id="PF09409">
    <property type="entry name" value="PUB"/>
    <property type="match status" value="1"/>
</dbReference>
<dbReference type="Pfam" id="PF01485">
    <property type="entry name" value="IBR"/>
    <property type="match status" value="1"/>
</dbReference>
<keyword evidence="6" id="KW-0862">Zinc</keyword>
<dbReference type="Pfam" id="PF00097">
    <property type="entry name" value="zf-C3HC4"/>
    <property type="match status" value="1"/>
</dbReference>
<keyword evidence="12" id="KW-1185">Reference proteome</keyword>
<evidence type="ECO:0000313" key="11">
    <source>
        <dbReference type="EMBL" id="EDV29037.1"/>
    </source>
</evidence>
<dbReference type="PANTHER" id="PTHR16004:SF2">
    <property type="entry name" value="E3 UBIQUITIN-PROTEIN LIGASE LUBEL"/>
    <property type="match status" value="1"/>
</dbReference>
<gene>
    <name evidence="11" type="ORF">TRIADDRAFT_52519</name>
</gene>
<dbReference type="CDD" id="cd20337">
    <property type="entry name" value="BRcat_RBR_HOIP"/>
    <property type="match status" value="1"/>
</dbReference>
<sequence>MSSTSPHLPDLRQKLLSKCATGKCDAESYEFAKQLLNTEVDVSYFIVNLKRYIRLNQHQNNFLNIMIVAMYFLSKYASNLLNAGDNTIWRTIHLSNKVFQEKVYPMHGATQILSFMGYTESTSGSMKFPSNVLLPDYSKVAKILMDLIVGMVELKQLVDYPNPDLLTNQTKSKESVSANKSKEGVPNESHQNSSVTQKNQSVASTQCLSKPPVLATAQSIQDKLIMEKLRAAFVDLLHMDERIDVGLKLINFGYSDEIAITAAKSCTDIQSALDFLDRQCVICFDTFPANEVLNFSVCRHEFCKDCLSKFIESTVKENSILKLNCPVCQMPDLSMASGEYFSVVDQMVRNLVKDGYLAKEIYELYDMKLRDYNLHQDPLFLWCPHCSNGFERDPFSPLKVQCNLCLKFTCYKCRIKWNKLHDDVNCEDYRKRLSEKKNEEELLSILNDLEKTGLQCPSCNCKFEHAKGGCMHMTCSNCTFQFCCGCEHQFYENSKSCQFLNCRIDGLHAHHPRNCLYYLRDWSVDRLQKLLRENNKEFDTSMPSDHDGRCHIIELKEKEDSATIETEERECNREAPVGYRGVCMKHFKEYLDGRGHN</sequence>
<dbReference type="Pfam" id="PF18091">
    <property type="entry name" value="E3_UbLigase_RBR"/>
    <property type="match status" value="1"/>
</dbReference>
<feature type="domain" description="RING-type" evidence="9">
    <location>
        <begin position="280"/>
        <end position="329"/>
    </location>
</feature>
<dbReference type="GO" id="GO:0008270">
    <property type="term" value="F:zinc ion binding"/>
    <property type="evidence" value="ECO:0007669"/>
    <property type="project" value="UniProtKB-KW"/>
</dbReference>
<dbReference type="InterPro" id="IPR013083">
    <property type="entry name" value="Znf_RING/FYVE/PHD"/>
</dbReference>
<dbReference type="RefSeq" id="XP_002108239.1">
    <property type="nucleotide sequence ID" value="XM_002108203.1"/>
</dbReference>
<dbReference type="InterPro" id="IPR041031">
    <property type="entry name" value="RNF31_C"/>
</dbReference>
<dbReference type="STRING" id="10228.B3RJ02"/>
<evidence type="ECO:0000256" key="8">
    <source>
        <dbReference type="SAM" id="MobiDB-lite"/>
    </source>
</evidence>
<dbReference type="GeneID" id="6750194"/>
<dbReference type="InterPro" id="IPR017907">
    <property type="entry name" value="Znf_RING_CS"/>
</dbReference>
<evidence type="ECO:0000256" key="7">
    <source>
        <dbReference type="PROSITE-ProRule" id="PRU00175"/>
    </source>
</evidence>
<dbReference type="PROSITE" id="PS50089">
    <property type="entry name" value="ZF_RING_2"/>
    <property type="match status" value="1"/>
</dbReference>
<dbReference type="InterPro" id="IPR047540">
    <property type="entry name" value="BRcat_RBR_RNF31-like"/>
</dbReference>
<dbReference type="CDD" id="cd10464">
    <property type="entry name" value="PUB_RNF31"/>
    <property type="match status" value="1"/>
</dbReference>
<feature type="domain" description="RING-type" evidence="10">
    <location>
        <begin position="276"/>
        <end position="514"/>
    </location>
</feature>
<dbReference type="PANTHER" id="PTHR16004">
    <property type="entry name" value="RING FINGER PROTEIN 31-RELATED"/>
    <property type="match status" value="1"/>
</dbReference>
<dbReference type="AlphaFoldDB" id="B3RJ02"/>
<dbReference type="Proteomes" id="UP000009022">
    <property type="component" value="Unassembled WGS sequence"/>
</dbReference>
<dbReference type="eggNOG" id="KOG1812">
    <property type="taxonomic scope" value="Eukaryota"/>
</dbReference>
<evidence type="ECO:0000256" key="6">
    <source>
        <dbReference type="ARBA" id="ARBA00022833"/>
    </source>
</evidence>
<dbReference type="Gene3D" id="3.30.40.10">
    <property type="entry name" value="Zinc/RING finger domain, C3HC4 (zinc finger)"/>
    <property type="match status" value="1"/>
</dbReference>
<dbReference type="SUPFAM" id="SSF57850">
    <property type="entry name" value="RING/U-box"/>
    <property type="match status" value="3"/>
</dbReference>
<evidence type="ECO:0000256" key="4">
    <source>
        <dbReference type="ARBA" id="ARBA00022771"/>
    </source>
</evidence>
<keyword evidence="3" id="KW-0677">Repeat</keyword>
<dbReference type="PROSITE" id="PS51873">
    <property type="entry name" value="TRIAD"/>
    <property type="match status" value="1"/>
</dbReference>
<feature type="compositionally biased region" description="Polar residues" evidence="8">
    <location>
        <begin position="168"/>
        <end position="179"/>
    </location>
</feature>
<dbReference type="InterPro" id="IPR018957">
    <property type="entry name" value="Znf_C3HC4_RING-type"/>
</dbReference>
<dbReference type="GO" id="GO:0071797">
    <property type="term" value="C:LUBAC complex"/>
    <property type="evidence" value="ECO:0007669"/>
    <property type="project" value="InterPro"/>
</dbReference>
<evidence type="ECO:0000313" key="12">
    <source>
        <dbReference type="Proteomes" id="UP000009022"/>
    </source>
</evidence>
<feature type="compositionally biased region" description="Polar residues" evidence="8">
    <location>
        <begin position="188"/>
        <end position="201"/>
    </location>
</feature>
<dbReference type="CTD" id="6750194"/>
<name>B3RJ02_TRIAD</name>
<evidence type="ECO:0000259" key="9">
    <source>
        <dbReference type="PROSITE" id="PS50089"/>
    </source>
</evidence>
<dbReference type="FunCoup" id="B3RJ02">
    <property type="interactions" value="1004"/>
</dbReference>
<dbReference type="InterPro" id="IPR018997">
    <property type="entry name" value="PUB_domain"/>
</dbReference>
<evidence type="ECO:0000259" key="10">
    <source>
        <dbReference type="PROSITE" id="PS51873"/>
    </source>
</evidence>
<evidence type="ECO:0000256" key="1">
    <source>
        <dbReference type="ARBA" id="ARBA00022679"/>
    </source>
</evidence>
<organism evidence="11 12">
    <name type="scientific">Trichoplax adhaerens</name>
    <name type="common">Trichoplax reptans</name>
    <dbReference type="NCBI Taxonomy" id="10228"/>
    <lineage>
        <taxon>Eukaryota</taxon>
        <taxon>Metazoa</taxon>
        <taxon>Placozoa</taxon>
        <taxon>Uniplacotomia</taxon>
        <taxon>Trichoplacea</taxon>
        <taxon>Trichoplacidae</taxon>
        <taxon>Trichoplax</taxon>
    </lineage>
</organism>
<reference evidence="11 12" key="1">
    <citation type="journal article" date="2008" name="Nature">
        <title>The Trichoplax genome and the nature of placozoans.</title>
        <authorList>
            <person name="Srivastava M."/>
            <person name="Begovic E."/>
            <person name="Chapman J."/>
            <person name="Putnam N.H."/>
            <person name="Hellsten U."/>
            <person name="Kawashima T."/>
            <person name="Kuo A."/>
            <person name="Mitros T."/>
            <person name="Salamov A."/>
            <person name="Carpenter M.L."/>
            <person name="Signorovitch A.Y."/>
            <person name="Moreno M.A."/>
            <person name="Kamm K."/>
            <person name="Grimwood J."/>
            <person name="Schmutz J."/>
            <person name="Shapiro H."/>
            <person name="Grigoriev I.V."/>
            <person name="Buss L.W."/>
            <person name="Schierwater B."/>
            <person name="Dellaporta S.L."/>
            <person name="Rokhsar D.S."/>
        </authorList>
    </citation>
    <scope>NUCLEOTIDE SEQUENCE [LARGE SCALE GENOMIC DNA]</scope>
    <source>
        <strain evidence="11 12">Grell-BS-1999</strain>
    </source>
</reference>
<dbReference type="HOGENOM" id="CLU_457360_0_0_1"/>
<dbReference type="PhylomeDB" id="B3RJ02"/>
<dbReference type="KEGG" id="tad:TRIADDRAFT_52519"/>
<keyword evidence="2" id="KW-0479">Metal-binding</keyword>
<dbReference type="InterPro" id="IPR036339">
    <property type="entry name" value="PUB-like_dom_sf"/>
</dbReference>
<accession>B3RJ02</accession>
<dbReference type="InterPro" id="IPR002867">
    <property type="entry name" value="IBR_dom"/>
</dbReference>
<keyword evidence="5" id="KW-0833">Ubl conjugation pathway</keyword>
<dbReference type="OrthoDB" id="9978677at2759"/>